<comment type="caution">
    <text evidence="2">The sequence shown here is derived from an EMBL/GenBank/DDBJ whole genome shotgun (WGS) entry which is preliminary data.</text>
</comment>
<reference evidence="2 3" key="1">
    <citation type="submission" date="2019-05" db="EMBL/GenBank/DDBJ databases">
        <title>Another draft genome of Portunus trituberculatus and its Hox gene families provides insights of decapod evolution.</title>
        <authorList>
            <person name="Jeong J.-H."/>
            <person name="Song I."/>
            <person name="Kim S."/>
            <person name="Choi T."/>
            <person name="Kim D."/>
            <person name="Ryu S."/>
            <person name="Kim W."/>
        </authorList>
    </citation>
    <scope>NUCLEOTIDE SEQUENCE [LARGE SCALE GENOMIC DNA]</scope>
    <source>
        <tissue evidence="2">Muscle</tissue>
    </source>
</reference>
<dbReference type="EMBL" id="VSRR010000232">
    <property type="protein sequence ID" value="MPC12732.1"/>
    <property type="molecule type" value="Genomic_DNA"/>
</dbReference>
<protein>
    <submittedName>
        <fullName evidence="2">Uncharacterized protein</fullName>
    </submittedName>
</protein>
<evidence type="ECO:0000256" key="1">
    <source>
        <dbReference type="SAM" id="MobiDB-lite"/>
    </source>
</evidence>
<feature type="region of interest" description="Disordered" evidence="1">
    <location>
        <begin position="1"/>
        <end position="43"/>
    </location>
</feature>
<sequence length="73" mass="8366">MSNKNVRFAEGARNPRAAHTSPHNRRHQQPRQHQLERLRPRLQTHVPTANTLTGDEVMCEMEENIQGARQGSS</sequence>
<accession>A0A5B7CSS9</accession>
<proteinExistence type="predicted"/>
<dbReference type="AlphaFoldDB" id="A0A5B7CSS9"/>
<name>A0A5B7CSS9_PORTR</name>
<keyword evidence="3" id="KW-1185">Reference proteome</keyword>
<evidence type="ECO:0000313" key="3">
    <source>
        <dbReference type="Proteomes" id="UP000324222"/>
    </source>
</evidence>
<gene>
    <name evidence="2" type="ORF">E2C01_005437</name>
</gene>
<dbReference type="Proteomes" id="UP000324222">
    <property type="component" value="Unassembled WGS sequence"/>
</dbReference>
<organism evidence="2 3">
    <name type="scientific">Portunus trituberculatus</name>
    <name type="common">Swimming crab</name>
    <name type="synonym">Neptunus trituberculatus</name>
    <dbReference type="NCBI Taxonomy" id="210409"/>
    <lineage>
        <taxon>Eukaryota</taxon>
        <taxon>Metazoa</taxon>
        <taxon>Ecdysozoa</taxon>
        <taxon>Arthropoda</taxon>
        <taxon>Crustacea</taxon>
        <taxon>Multicrustacea</taxon>
        <taxon>Malacostraca</taxon>
        <taxon>Eumalacostraca</taxon>
        <taxon>Eucarida</taxon>
        <taxon>Decapoda</taxon>
        <taxon>Pleocyemata</taxon>
        <taxon>Brachyura</taxon>
        <taxon>Eubrachyura</taxon>
        <taxon>Portunoidea</taxon>
        <taxon>Portunidae</taxon>
        <taxon>Portuninae</taxon>
        <taxon>Portunus</taxon>
    </lineage>
</organism>
<evidence type="ECO:0000313" key="2">
    <source>
        <dbReference type="EMBL" id="MPC12732.1"/>
    </source>
</evidence>